<dbReference type="Proteomes" id="UP000612855">
    <property type="component" value="Unassembled WGS sequence"/>
</dbReference>
<protein>
    <recommendedName>
        <fullName evidence="1">DUF4123 domain-containing protein</fullName>
    </recommendedName>
</protein>
<feature type="domain" description="DUF4123" evidence="1">
    <location>
        <begin position="40"/>
        <end position="153"/>
    </location>
</feature>
<organism evidence="2 3">
    <name type="scientific">Primorskyibacter flagellatus</name>
    <dbReference type="NCBI Taxonomy" id="1387277"/>
    <lineage>
        <taxon>Bacteria</taxon>
        <taxon>Pseudomonadati</taxon>
        <taxon>Pseudomonadota</taxon>
        <taxon>Alphaproteobacteria</taxon>
        <taxon>Rhodobacterales</taxon>
        <taxon>Roseobacteraceae</taxon>
        <taxon>Primorskyibacter</taxon>
    </lineage>
</organism>
<comment type="caution">
    <text evidence="2">The sequence shown here is derived from an EMBL/GenBank/DDBJ whole genome shotgun (WGS) entry which is preliminary data.</text>
</comment>
<evidence type="ECO:0000313" key="2">
    <source>
        <dbReference type="EMBL" id="GGE22653.1"/>
    </source>
</evidence>
<keyword evidence="3" id="KW-1185">Reference proteome</keyword>
<proteinExistence type="predicted"/>
<dbReference type="InterPro" id="IPR025391">
    <property type="entry name" value="DUF4123"/>
</dbReference>
<reference evidence="3" key="1">
    <citation type="journal article" date="2019" name="Int. J. Syst. Evol. Microbiol.">
        <title>The Global Catalogue of Microorganisms (GCM) 10K type strain sequencing project: providing services to taxonomists for standard genome sequencing and annotation.</title>
        <authorList>
            <consortium name="The Broad Institute Genomics Platform"/>
            <consortium name="The Broad Institute Genome Sequencing Center for Infectious Disease"/>
            <person name="Wu L."/>
            <person name="Ma J."/>
        </authorList>
    </citation>
    <scope>NUCLEOTIDE SEQUENCE [LARGE SCALE GENOMIC DNA]</scope>
    <source>
        <strain evidence="3">CGMCC 1.12664</strain>
    </source>
</reference>
<name>A0A917A1N4_9RHOB</name>
<dbReference type="AlphaFoldDB" id="A0A917A1N4"/>
<dbReference type="RefSeq" id="WP_188476467.1">
    <property type="nucleotide sequence ID" value="NZ_BMFJ01000001.1"/>
</dbReference>
<accession>A0A917A1N4</accession>
<dbReference type="EMBL" id="BMFJ01000001">
    <property type="protein sequence ID" value="GGE22653.1"/>
    <property type="molecule type" value="Genomic_DNA"/>
</dbReference>
<dbReference type="Pfam" id="PF13503">
    <property type="entry name" value="DUF4123"/>
    <property type="match status" value="1"/>
</dbReference>
<gene>
    <name evidence="2" type="ORF">GCM10011360_08920</name>
</gene>
<evidence type="ECO:0000259" key="1">
    <source>
        <dbReference type="Pfam" id="PF13503"/>
    </source>
</evidence>
<sequence length="328" mass="36029">MSLTRAQTAPLVPLDGTAPPSAPLPALALSDLLAKRHGMVLLDGAVLPNLTDMLEADGVEHHSLWGEDDDTVPFGPWLAVLDPANPFTRKLFTRSDAPWHLWGRSRPVFLHSPAGAELVAEHLKPFVRMRDPEGHVRLFRFWDGAVFSGYADATQDRPERLHRFFGQWRGAPLIPAFWTPSPDTSDTLVAYRLSALPDPAAPLLGPVFDAEDLQNFRVAADRQMLARVTDRLAKGFGNFGPDHGGQPATYADGALKFIRRYGPGQSQDIEQDCIELAMLAFLLGPNWSTVLNGPLMRETMIPISKRIAMLKQSYLTALATTPLPEGTA</sequence>
<evidence type="ECO:0000313" key="3">
    <source>
        <dbReference type="Proteomes" id="UP000612855"/>
    </source>
</evidence>